<feature type="domain" description="Ubiquitin-like" evidence="1">
    <location>
        <begin position="154"/>
        <end position="237"/>
    </location>
</feature>
<sequence length="628" mass="73092">MSFGLSISDCFLLINGLRKLTVLLRGEATDGFRRYENMYYQLAGVAETLSQFAEEVSSQGQDMRFAIEIRNIRRILKKFFSSIQQLKPHLGRKRRRRSLLGAIEKIKWPIHSEKLSQLYQDLMSQVAIITLLNQFHTGSIRPIAATGGLISTSCFYFEDARRELRTINFVSISSWKDLHEFLLRVFPGGDPGHEMIRRQRYLIHKSDPDISILCSSPRIKPFRDIVMNHERVRMSIIFEYQESYEWKCPKCATERSAEFRGVALACDNCDLLLHFQDSHDNRPDPLTEIALRDLRADGMRKFVQDFISEESLARGHSAPDIDEIGLQLGDWIHDRLTNFEPGPTLSRQPQIRNFRMVTVCRSQWPNLSHHISYQDAIKHISKTMEGVKRAIQHLKNEDFPLAQFAALLNSRFWNARANQGRLRFLQSMLQAYESRKPLVWSRTISRLLRDYIQRVDEAGAQFRTSVLRIRCVLWICWDVLRVQAGLFLRCSNLLDLFALPEGYERQKTPLALKLFAMPHTVLLMIPWRLTFDLMEDAAKLFAEERPLYLVSSIQQFLMRPGAIALDFYLDRDLSHYFNTYKLRDDGVGGNFPPTCRRWMEDVMRSEGQSLDTVQVVQPLLEIIEEGYT</sequence>
<accession>A0A6A5UIN7</accession>
<dbReference type="EMBL" id="ML976800">
    <property type="protein sequence ID" value="KAF1964200.1"/>
    <property type="molecule type" value="Genomic_DNA"/>
</dbReference>
<dbReference type="OrthoDB" id="5103109at2759"/>
<evidence type="ECO:0000259" key="1">
    <source>
        <dbReference type="Pfam" id="PF22893"/>
    </source>
</evidence>
<dbReference type="InterPro" id="IPR054464">
    <property type="entry name" value="ULD_fung"/>
</dbReference>
<dbReference type="Proteomes" id="UP000800036">
    <property type="component" value="Unassembled WGS sequence"/>
</dbReference>
<evidence type="ECO:0000313" key="2">
    <source>
        <dbReference type="EMBL" id="KAF1964200.1"/>
    </source>
</evidence>
<organism evidence="2 3">
    <name type="scientific">Bimuria novae-zelandiae CBS 107.79</name>
    <dbReference type="NCBI Taxonomy" id="1447943"/>
    <lineage>
        <taxon>Eukaryota</taxon>
        <taxon>Fungi</taxon>
        <taxon>Dikarya</taxon>
        <taxon>Ascomycota</taxon>
        <taxon>Pezizomycotina</taxon>
        <taxon>Dothideomycetes</taxon>
        <taxon>Pleosporomycetidae</taxon>
        <taxon>Pleosporales</taxon>
        <taxon>Massarineae</taxon>
        <taxon>Didymosphaeriaceae</taxon>
        <taxon>Bimuria</taxon>
    </lineage>
</organism>
<keyword evidence="3" id="KW-1185">Reference proteome</keyword>
<proteinExistence type="predicted"/>
<name>A0A6A5UIN7_9PLEO</name>
<evidence type="ECO:0000313" key="3">
    <source>
        <dbReference type="Proteomes" id="UP000800036"/>
    </source>
</evidence>
<reference evidence="2" key="1">
    <citation type="journal article" date="2020" name="Stud. Mycol.">
        <title>101 Dothideomycetes genomes: a test case for predicting lifestyles and emergence of pathogens.</title>
        <authorList>
            <person name="Haridas S."/>
            <person name="Albert R."/>
            <person name="Binder M."/>
            <person name="Bloem J."/>
            <person name="Labutti K."/>
            <person name="Salamov A."/>
            <person name="Andreopoulos B."/>
            <person name="Baker S."/>
            <person name="Barry K."/>
            <person name="Bills G."/>
            <person name="Bluhm B."/>
            <person name="Cannon C."/>
            <person name="Castanera R."/>
            <person name="Culley D."/>
            <person name="Daum C."/>
            <person name="Ezra D."/>
            <person name="Gonzalez J."/>
            <person name="Henrissat B."/>
            <person name="Kuo A."/>
            <person name="Liang C."/>
            <person name="Lipzen A."/>
            <person name="Lutzoni F."/>
            <person name="Magnuson J."/>
            <person name="Mondo S."/>
            <person name="Nolan M."/>
            <person name="Ohm R."/>
            <person name="Pangilinan J."/>
            <person name="Park H.-J."/>
            <person name="Ramirez L."/>
            <person name="Alfaro M."/>
            <person name="Sun H."/>
            <person name="Tritt A."/>
            <person name="Yoshinaga Y."/>
            <person name="Zwiers L.-H."/>
            <person name="Turgeon B."/>
            <person name="Goodwin S."/>
            <person name="Spatafora J."/>
            <person name="Crous P."/>
            <person name="Grigoriev I."/>
        </authorList>
    </citation>
    <scope>NUCLEOTIDE SEQUENCE</scope>
    <source>
        <strain evidence="2">CBS 107.79</strain>
    </source>
</reference>
<gene>
    <name evidence="2" type="ORF">BU23DRAFT_547766</name>
</gene>
<dbReference type="Pfam" id="PF22893">
    <property type="entry name" value="ULD_2"/>
    <property type="match status" value="1"/>
</dbReference>
<protein>
    <recommendedName>
        <fullName evidence="1">Ubiquitin-like domain-containing protein</fullName>
    </recommendedName>
</protein>
<dbReference type="AlphaFoldDB" id="A0A6A5UIN7"/>